<proteinExistence type="predicted"/>
<gene>
    <name evidence="1" type="ORF">JK636_04805</name>
</gene>
<protein>
    <recommendedName>
        <fullName evidence="3">DUF3139 domain-containing protein</fullName>
    </recommendedName>
</protein>
<evidence type="ECO:0000313" key="1">
    <source>
        <dbReference type="EMBL" id="MBL4935075.1"/>
    </source>
</evidence>
<comment type="caution">
    <text evidence="1">The sequence shown here is derived from an EMBL/GenBank/DDBJ whole genome shotgun (WGS) entry which is preliminary data.</text>
</comment>
<reference evidence="1 2" key="1">
    <citation type="submission" date="2021-01" db="EMBL/GenBank/DDBJ databases">
        <title>Genome public.</title>
        <authorList>
            <person name="Liu C."/>
            <person name="Sun Q."/>
        </authorList>
    </citation>
    <scope>NUCLEOTIDE SEQUENCE [LARGE SCALE GENOMIC DNA]</scope>
    <source>
        <strain evidence="1 2">YIM B02515</strain>
    </source>
</reference>
<evidence type="ECO:0008006" key="3">
    <source>
        <dbReference type="Google" id="ProtNLM"/>
    </source>
</evidence>
<name>A0ABS1T6V9_9CLOT</name>
<accession>A0ABS1T6V9</accession>
<dbReference type="Proteomes" id="UP000632377">
    <property type="component" value="Unassembled WGS sequence"/>
</dbReference>
<organism evidence="1 2">
    <name type="scientific">Clostridium rhizosphaerae</name>
    <dbReference type="NCBI Taxonomy" id="2803861"/>
    <lineage>
        <taxon>Bacteria</taxon>
        <taxon>Bacillati</taxon>
        <taxon>Bacillota</taxon>
        <taxon>Clostridia</taxon>
        <taxon>Eubacteriales</taxon>
        <taxon>Clostridiaceae</taxon>
        <taxon>Clostridium</taxon>
    </lineage>
</organism>
<dbReference type="EMBL" id="JAESWC010000002">
    <property type="protein sequence ID" value="MBL4935075.1"/>
    <property type="molecule type" value="Genomic_DNA"/>
</dbReference>
<keyword evidence="2" id="KW-1185">Reference proteome</keyword>
<sequence length="105" mass="12363">MKLKRKGHKIILLCILLLAFYTGFDIYRHSTIERVIRTDLFLNGYFVKAFKTEIFERPITDTQYGTQYFCNNPAIGPDSYDIDYKYSYFGKVKYWYINWAGTGGG</sequence>
<evidence type="ECO:0000313" key="2">
    <source>
        <dbReference type="Proteomes" id="UP000632377"/>
    </source>
</evidence>